<dbReference type="PROSITE" id="PS51464">
    <property type="entry name" value="SIS"/>
    <property type="match status" value="1"/>
</dbReference>
<evidence type="ECO:0000259" key="4">
    <source>
        <dbReference type="PROSITE" id="PS51071"/>
    </source>
</evidence>
<dbReference type="InterPro" id="IPR046348">
    <property type="entry name" value="SIS_dom_sf"/>
</dbReference>
<dbReference type="SUPFAM" id="SSF46689">
    <property type="entry name" value="Homeodomain-like"/>
    <property type="match status" value="1"/>
</dbReference>
<dbReference type="Gene3D" id="1.10.10.10">
    <property type="entry name" value="Winged helix-like DNA-binding domain superfamily/Winged helix DNA-binding domain"/>
    <property type="match status" value="1"/>
</dbReference>
<dbReference type="EMBL" id="JAMSKV010000010">
    <property type="protein sequence ID" value="MCQ8279128.1"/>
    <property type="molecule type" value="Genomic_DNA"/>
</dbReference>
<dbReference type="Pfam" id="PF01418">
    <property type="entry name" value="HTH_6"/>
    <property type="match status" value="1"/>
</dbReference>
<proteinExistence type="predicted"/>
<dbReference type="InterPro" id="IPR035472">
    <property type="entry name" value="RpiR-like_SIS"/>
</dbReference>
<feature type="domain" description="SIS" evidence="5">
    <location>
        <begin position="140"/>
        <end position="281"/>
    </location>
</feature>
<gene>
    <name evidence="6" type="ORF">NFI95_11805</name>
</gene>
<evidence type="ECO:0000313" key="6">
    <source>
        <dbReference type="EMBL" id="MCQ8279128.1"/>
    </source>
</evidence>
<dbReference type="Gene3D" id="3.40.50.10490">
    <property type="entry name" value="Glucose-6-phosphate isomerase like protein, domain 1"/>
    <property type="match status" value="1"/>
</dbReference>
<evidence type="ECO:0000256" key="3">
    <source>
        <dbReference type="ARBA" id="ARBA00023163"/>
    </source>
</evidence>
<protein>
    <submittedName>
        <fullName evidence="6">MurR/RpiR family transcriptional regulator</fullName>
    </submittedName>
</protein>
<keyword evidence="7" id="KW-1185">Reference proteome</keyword>
<evidence type="ECO:0000313" key="7">
    <source>
        <dbReference type="Proteomes" id="UP001524587"/>
    </source>
</evidence>
<accession>A0ABT1W8Q7</accession>
<evidence type="ECO:0000259" key="5">
    <source>
        <dbReference type="PROSITE" id="PS51464"/>
    </source>
</evidence>
<dbReference type="InterPro" id="IPR001347">
    <property type="entry name" value="SIS_dom"/>
</dbReference>
<dbReference type="SUPFAM" id="SSF53697">
    <property type="entry name" value="SIS domain"/>
    <property type="match status" value="1"/>
</dbReference>
<evidence type="ECO:0000256" key="2">
    <source>
        <dbReference type="ARBA" id="ARBA00023125"/>
    </source>
</evidence>
<dbReference type="InterPro" id="IPR036388">
    <property type="entry name" value="WH-like_DNA-bd_sf"/>
</dbReference>
<dbReference type="CDD" id="cd05013">
    <property type="entry name" value="SIS_RpiR"/>
    <property type="match status" value="1"/>
</dbReference>
<dbReference type="RefSeq" id="WP_422864615.1">
    <property type="nucleotide sequence ID" value="NZ_JAMSKV010000010.1"/>
</dbReference>
<dbReference type="InterPro" id="IPR009057">
    <property type="entry name" value="Homeodomain-like_sf"/>
</dbReference>
<dbReference type="PANTHER" id="PTHR30514:SF20">
    <property type="entry name" value="TRANSCRIPTIONAL REGULATOR"/>
    <property type="match status" value="1"/>
</dbReference>
<dbReference type="Proteomes" id="UP001524587">
    <property type="component" value="Unassembled WGS sequence"/>
</dbReference>
<keyword evidence="2" id="KW-0238">DNA-binding</keyword>
<dbReference type="Pfam" id="PF01380">
    <property type="entry name" value="SIS"/>
    <property type="match status" value="1"/>
</dbReference>
<organism evidence="6 7">
    <name type="scientific">Endosaccharibacter trunci</name>
    <dbReference type="NCBI Taxonomy" id="2812733"/>
    <lineage>
        <taxon>Bacteria</taxon>
        <taxon>Pseudomonadati</taxon>
        <taxon>Pseudomonadota</taxon>
        <taxon>Alphaproteobacteria</taxon>
        <taxon>Acetobacterales</taxon>
        <taxon>Acetobacteraceae</taxon>
        <taxon>Endosaccharibacter</taxon>
    </lineage>
</organism>
<sequence length="281" mass="30814">MPRDRPHDFAGLRSMIVERRASLPKRLVQVASFAIEHPQDIAFGRVADIAAQAGVQPSTLVRFAQSFGYSGFSELQAVFQDHARQRWPDYRQRLETLGEAVDGGSEIPTPQRRLHGFVRAAQQSMRELEQGIDHRALEEAVSILAGARSIHLLAMRRVYPVTLYLLYALQRLGVRCELVDDAGGLGLRQVELLESGDVMLCITFTPYAPETLEIATAAARRGVPIVGITDSPFSPLTPIAQTWLEVAETDHAGFRSLSATFVLATTLAVSVAERRGNAPSG</sequence>
<dbReference type="InterPro" id="IPR000281">
    <property type="entry name" value="HTH_RpiR"/>
</dbReference>
<dbReference type="InterPro" id="IPR047640">
    <property type="entry name" value="RpiR-like"/>
</dbReference>
<dbReference type="PANTHER" id="PTHR30514">
    <property type="entry name" value="GLUCOKINASE"/>
    <property type="match status" value="1"/>
</dbReference>
<reference evidence="6 7" key="1">
    <citation type="submission" date="2022-06" db="EMBL/GenBank/DDBJ databases">
        <title>Endosaccharibacter gen. nov., sp. nov., endophytic bacteria isolated from sugarcane.</title>
        <authorList>
            <person name="Pitiwittayakul N."/>
            <person name="Yukphan P."/>
            <person name="Charoenyingcharoen P."/>
            <person name="Tanasupawat S."/>
        </authorList>
    </citation>
    <scope>NUCLEOTIDE SEQUENCE [LARGE SCALE GENOMIC DNA]</scope>
    <source>
        <strain evidence="6 7">KSS8</strain>
    </source>
</reference>
<name>A0ABT1W8Q7_9PROT</name>
<dbReference type="PROSITE" id="PS51071">
    <property type="entry name" value="HTH_RPIR"/>
    <property type="match status" value="1"/>
</dbReference>
<feature type="domain" description="HTH rpiR-type" evidence="4">
    <location>
        <begin position="10"/>
        <end position="86"/>
    </location>
</feature>
<comment type="caution">
    <text evidence="6">The sequence shown here is derived from an EMBL/GenBank/DDBJ whole genome shotgun (WGS) entry which is preliminary data.</text>
</comment>
<keyword evidence="3" id="KW-0804">Transcription</keyword>
<keyword evidence="1" id="KW-0805">Transcription regulation</keyword>
<evidence type="ECO:0000256" key="1">
    <source>
        <dbReference type="ARBA" id="ARBA00023015"/>
    </source>
</evidence>